<proteinExistence type="predicted"/>
<evidence type="ECO:0000256" key="5">
    <source>
        <dbReference type="ARBA" id="ARBA00023155"/>
    </source>
</evidence>
<dbReference type="GO" id="GO:0021661">
    <property type="term" value="P:rhombomere 4 morphogenesis"/>
    <property type="evidence" value="ECO:0007669"/>
    <property type="project" value="Ensembl"/>
</dbReference>
<reference evidence="12" key="1">
    <citation type="submission" date="2025-08" db="UniProtKB">
        <authorList>
            <consortium name="Ensembl"/>
        </authorList>
    </citation>
    <scope>IDENTIFICATION</scope>
</reference>
<dbReference type="GO" id="GO:0000978">
    <property type="term" value="F:RNA polymerase II cis-regulatory region sequence-specific DNA binding"/>
    <property type="evidence" value="ECO:0007669"/>
    <property type="project" value="TreeGrafter"/>
</dbReference>
<dbReference type="Proteomes" id="UP000694546">
    <property type="component" value="Chromosome 2"/>
</dbReference>
<keyword evidence="7 8" id="KW-0539">Nucleus</keyword>
<dbReference type="PANTHER" id="PTHR45946">
    <property type="entry name" value="HOMEOBOX PROTEIN ROUGH-RELATED"/>
    <property type="match status" value="1"/>
</dbReference>
<feature type="compositionally biased region" description="Low complexity" evidence="10">
    <location>
        <begin position="362"/>
        <end position="371"/>
    </location>
</feature>
<keyword evidence="13" id="KW-1185">Reference proteome</keyword>
<dbReference type="OrthoDB" id="6159439at2759"/>
<gene>
    <name evidence="12" type="primary">hoxb1a</name>
</gene>
<dbReference type="GO" id="GO:0005634">
    <property type="term" value="C:nucleus"/>
    <property type="evidence" value="ECO:0007669"/>
    <property type="project" value="UniProtKB-SubCell"/>
</dbReference>
<dbReference type="GO" id="GO:0021578">
    <property type="term" value="P:hindbrain maturation"/>
    <property type="evidence" value="ECO:0007669"/>
    <property type="project" value="Ensembl"/>
</dbReference>
<dbReference type="InterPro" id="IPR017970">
    <property type="entry name" value="Homeobox_CS"/>
</dbReference>
<evidence type="ECO:0000256" key="4">
    <source>
        <dbReference type="ARBA" id="ARBA00023125"/>
    </source>
</evidence>
<evidence type="ECO:0000256" key="1">
    <source>
        <dbReference type="ARBA" id="ARBA00004123"/>
    </source>
</evidence>
<reference evidence="12" key="2">
    <citation type="submission" date="2025-09" db="UniProtKB">
        <authorList>
            <consortium name="Ensembl"/>
        </authorList>
    </citation>
    <scope>IDENTIFICATION</scope>
</reference>
<dbReference type="Pfam" id="PF00046">
    <property type="entry name" value="Homeodomain"/>
    <property type="match status" value="1"/>
</dbReference>
<feature type="region of interest" description="Disordered" evidence="10">
    <location>
        <begin position="57"/>
        <end position="117"/>
    </location>
</feature>
<sequence length="397" mass="42447">MIHCMDKSNMNSFLEYTICNRPGAGTYSTPKSGYHSHPHHHHHHHQGFPVTSGAFHLGPNGSSTTINGPSDEDTGGANFTSDVRLYAGPGAVGGGAPESSGVTAGHHSHSHNSYHHPHLHQAQTMPNAMGLSQYNTTGNVGNNGAYVAVQNCANNADYTGASGHVNTTHSSGVHSQYFIDDSSMSATYYHQSTFASTTPSQAPSYGALAGAYCGGPQGNLPAAQYPQHLGGSVEGPGYVGLPHGGGYADLTVSLQERERVDEENQAAQGKTFDWMKVKRNPPKTVKASDYGLAAAHNVIRTNFSTKQLTELEKEFHFSKYLTRARRVEIAATLDLNETQVKIWFQNRRMKQKKREREGGLGPASLLSGPGSNKEQEDTHSDNSASTSPGASPCSETS</sequence>
<evidence type="ECO:0000256" key="6">
    <source>
        <dbReference type="ARBA" id="ARBA00023163"/>
    </source>
</evidence>
<dbReference type="GeneTree" id="ENSGT00940000166856"/>
<dbReference type="FunFam" id="1.10.10.60:FF:000113">
    <property type="entry name" value="homeobox protein Hox-B1"/>
    <property type="match status" value="1"/>
</dbReference>
<dbReference type="GO" id="GO:0000981">
    <property type="term" value="F:DNA-binding transcription factor activity, RNA polymerase II-specific"/>
    <property type="evidence" value="ECO:0007669"/>
    <property type="project" value="InterPro"/>
</dbReference>
<dbReference type="InterPro" id="IPR001356">
    <property type="entry name" value="HD"/>
</dbReference>
<dbReference type="GO" id="GO:0021535">
    <property type="term" value="P:cell migration in hindbrain"/>
    <property type="evidence" value="ECO:0007669"/>
    <property type="project" value="Ensembl"/>
</dbReference>
<evidence type="ECO:0000256" key="2">
    <source>
        <dbReference type="ARBA" id="ARBA00022473"/>
    </source>
</evidence>
<evidence type="ECO:0000256" key="10">
    <source>
        <dbReference type="SAM" id="MobiDB-lite"/>
    </source>
</evidence>
<dbReference type="InterPro" id="IPR046327">
    <property type="entry name" value="HXA1/B1/D1"/>
</dbReference>
<evidence type="ECO:0000256" key="9">
    <source>
        <dbReference type="RuleBase" id="RU000682"/>
    </source>
</evidence>
<evidence type="ECO:0000313" key="12">
    <source>
        <dbReference type="Ensembl" id="ENSGMOP00000032075.1"/>
    </source>
</evidence>
<feature type="compositionally biased region" description="Basic residues" evidence="10">
    <location>
        <begin position="106"/>
        <end position="117"/>
    </location>
</feature>
<keyword evidence="4 8" id="KW-0238">DNA-binding</keyword>
<keyword evidence="6" id="KW-0804">Transcription</keyword>
<accession>A0A8C5AMX6</accession>
<dbReference type="AlphaFoldDB" id="A0A8C5AMX6"/>
<evidence type="ECO:0000259" key="11">
    <source>
        <dbReference type="PROSITE" id="PS50071"/>
    </source>
</evidence>
<keyword evidence="2" id="KW-0217">Developmental protein</keyword>
<dbReference type="OMA" id="HHEQHTH"/>
<dbReference type="GO" id="GO:0021754">
    <property type="term" value="P:facial nucleus development"/>
    <property type="evidence" value="ECO:0007669"/>
    <property type="project" value="Ensembl"/>
</dbReference>
<dbReference type="SMART" id="SM00389">
    <property type="entry name" value="HOX"/>
    <property type="match status" value="1"/>
</dbReference>
<evidence type="ECO:0000256" key="8">
    <source>
        <dbReference type="PROSITE-ProRule" id="PRU00108"/>
    </source>
</evidence>
<dbReference type="CDD" id="cd00086">
    <property type="entry name" value="homeodomain"/>
    <property type="match status" value="1"/>
</dbReference>
<protein>
    <submittedName>
        <fullName evidence="12">Homeobox B1a</fullName>
    </submittedName>
</protein>
<name>A0A8C5AMX6_GADMO</name>
<dbReference type="Gene3D" id="1.10.10.60">
    <property type="entry name" value="Homeodomain-like"/>
    <property type="match status" value="1"/>
</dbReference>
<feature type="compositionally biased region" description="Polar residues" evidence="10">
    <location>
        <begin position="381"/>
        <end position="397"/>
    </location>
</feature>
<evidence type="ECO:0000313" key="13">
    <source>
        <dbReference type="Proteomes" id="UP000694546"/>
    </source>
</evidence>
<organism evidence="12 13">
    <name type="scientific">Gadus morhua</name>
    <name type="common">Atlantic cod</name>
    <dbReference type="NCBI Taxonomy" id="8049"/>
    <lineage>
        <taxon>Eukaryota</taxon>
        <taxon>Metazoa</taxon>
        <taxon>Chordata</taxon>
        <taxon>Craniata</taxon>
        <taxon>Vertebrata</taxon>
        <taxon>Euteleostomi</taxon>
        <taxon>Actinopterygii</taxon>
        <taxon>Neopterygii</taxon>
        <taxon>Teleostei</taxon>
        <taxon>Neoteleostei</taxon>
        <taxon>Acanthomorphata</taxon>
        <taxon>Zeiogadaria</taxon>
        <taxon>Gadariae</taxon>
        <taxon>Gadiformes</taxon>
        <taxon>Gadoidei</taxon>
        <taxon>Gadidae</taxon>
        <taxon>Gadus</taxon>
    </lineage>
</organism>
<dbReference type="InterPro" id="IPR020479">
    <property type="entry name" value="HD_metazoa"/>
</dbReference>
<dbReference type="PROSITE" id="PS50071">
    <property type="entry name" value="HOMEOBOX_2"/>
    <property type="match status" value="1"/>
</dbReference>
<keyword evidence="3" id="KW-0805">Transcription regulation</keyword>
<dbReference type="PANTHER" id="PTHR45946:SF5">
    <property type="entry name" value="HOMEOBOX PROTEIN HOX-B1"/>
    <property type="match status" value="1"/>
</dbReference>
<dbReference type="GO" id="GO:0021561">
    <property type="term" value="P:facial nerve development"/>
    <property type="evidence" value="ECO:0007669"/>
    <property type="project" value="Ensembl"/>
</dbReference>
<keyword evidence="5 8" id="KW-0371">Homeobox</keyword>
<dbReference type="PRINTS" id="PR00024">
    <property type="entry name" value="HOMEOBOX"/>
</dbReference>
<evidence type="ECO:0000256" key="3">
    <source>
        <dbReference type="ARBA" id="ARBA00023015"/>
    </source>
</evidence>
<dbReference type="InterPro" id="IPR009057">
    <property type="entry name" value="Homeodomain-like_sf"/>
</dbReference>
<dbReference type="SUPFAM" id="SSF46689">
    <property type="entry name" value="Homeodomain-like"/>
    <property type="match status" value="1"/>
</dbReference>
<feature type="domain" description="Homeobox" evidence="11">
    <location>
        <begin position="294"/>
        <end position="354"/>
    </location>
</feature>
<feature type="DNA-binding region" description="Homeobox" evidence="8">
    <location>
        <begin position="296"/>
        <end position="355"/>
    </location>
</feature>
<feature type="region of interest" description="Disordered" evidence="10">
    <location>
        <begin position="348"/>
        <end position="397"/>
    </location>
</feature>
<evidence type="ECO:0000256" key="7">
    <source>
        <dbReference type="ARBA" id="ARBA00023242"/>
    </source>
</evidence>
<dbReference type="PROSITE" id="PS00027">
    <property type="entry name" value="HOMEOBOX_1"/>
    <property type="match status" value="1"/>
</dbReference>
<dbReference type="Ensembl" id="ENSGMOT00000032466.1">
    <property type="protein sequence ID" value="ENSGMOP00000032075.1"/>
    <property type="gene ID" value="ENSGMOG00000030229.1"/>
</dbReference>
<comment type="subcellular location">
    <subcellularLocation>
        <location evidence="1 8 9">Nucleus</location>
    </subcellularLocation>
</comment>